<gene>
    <name evidence="3" type="ORF">E4184_02560</name>
</gene>
<evidence type="ECO:0000256" key="1">
    <source>
        <dbReference type="SAM" id="Phobius"/>
    </source>
</evidence>
<feature type="transmembrane region" description="Helical" evidence="1">
    <location>
        <begin position="42"/>
        <end position="64"/>
    </location>
</feature>
<keyword evidence="1" id="KW-0472">Membrane</keyword>
<evidence type="ECO:0000313" key="3">
    <source>
        <dbReference type="EMBL" id="QJT20467.1"/>
    </source>
</evidence>
<organism evidence="3 4">
    <name type="scientific">Aeromonas media</name>
    <dbReference type="NCBI Taxonomy" id="651"/>
    <lineage>
        <taxon>Bacteria</taxon>
        <taxon>Pseudomonadati</taxon>
        <taxon>Pseudomonadota</taxon>
        <taxon>Gammaproteobacteria</taxon>
        <taxon>Aeromonadales</taxon>
        <taxon>Aeromonadaceae</taxon>
        <taxon>Aeromonas</taxon>
    </lineage>
</organism>
<feature type="domain" description="CAAX prenyl protease 2/Lysostaphin resistance protein A-like" evidence="2">
    <location>
        <begin position="185"/>
        <end position="250"/>
    </location>
</feature>
<keyword evidence="1" id="KW-1133">Transmembrane helix</keyword>
<dbReference type="GO" id="GO:0080120">
    <property type="term" value="P:CAAX-box protein maturation"/>
    <property type="evidence" value="ECO:0007669"/>
    <property type="project" value="UniProtKB-ARBA"/>
</dbReference>
<dbReference type="AlphaFoldDB" id="A0A6M4Y5F4"/>
<reference evidence="3 4" key="1">
    <citation type="submission" date="2019-03" db="EMBL/GenBank/DDBJ databases">
        <title>Novel transposon Tn6433 accelerates the dissemination of tet(E) in Aeromonas from aerobic biofilm under oxytetracycline stress.</title>
        <authorList>
            <person name="Shi Y."/>
            <person name="Tian Z."/>
            <person name="Zhang Y."/>
            <person name="Zhang H."/>
            <person name="Yang M."/>
        </authorList>
    </citation>
    <scope>NUCLEOTIDE SEQUENCE [LARGE SCALE GENOMIC DNA]</scope>
    <source>
        <strain evidence="3 4">T0.1-19</strain>
    </source>
</reference>
<name>A0A6M4Y5F4_AERME</name>
<sequence length="265" mass="29061">MGEQQSAARPVLNDGDCYGFERRSAGDFPFYRQSPNALSGRGWVLILLGVVLGFAVLTAHIGFYKTTAGGFVPAILFPLIPLAVLAMVAGKAWRSLFRTPTGRDVLFMLAIAGVNILVSVAVALVLQHLFKMSENPVNAMLAEASNTARILFYIKTAPQLFGEEVVSILPFLAILWFCHTKLSLSRKRALLTAWLCTALIFGAMHLPTYDWNFLQCFLVIGTARIVLLSGYIITKNIWVSTGAHIINDWLLFTVMVLLRGGQAGI</sequence>
<feature type="transmembrane region" description="Helical" evidence="1">
    <location>
        <begin position="150"/>
        <end position="177"/>
    </location>
</feature>
<protein>
    <submittedName>
        <fullName evidence="3">CPBP family intramembrane metalloprotease</fullName>
    </submittedName>
</protein>
<proteinExistence type="predicted"/>
<feature type="transmembrane region" description="Helical" evidence="1">
    <location>
        <begin position="70"/>
        <end position="93"/>
    </location>
</feature>
<dbReference type="GO" id="GO:0004175">
    <property type="term" value="F:endopeptidase activity"/>
    <property type="evidence" value="ECO:0007669"/>
    <property type="project" value="UniProtKB-ARBA"/>
</dbReference>
<evidence type="ECO:0000259" key="2">
    <source>
        <dbReference type="Pfam" id="PF02517"/>
    </source>
</evidence>
<keyword evidence="3" id="KW-0378">Hydrolase</keyword>
<dbReference type="RefSeq" id="WP_171275358.1">
    <property type="nucleotide sequence ID" value="NZ_CAWPJG010000001.1"/>
</dbReference>
<dbReference type="Pfam" id="PF02517">
    <property type="entry name" value="Rce1-like"/>
    <property type="match status" value="1"/>
</dbReference>
<dbReference type="GO" id="GO:0006508">
    <property type="term" value="P:proteolysis"/>
    <property type="evidence" value="ECO:0007669"/>
    <property type="project" value="UniProtKB-KW"/>
</dbReference>
<keyword evidence="3" id="KW-0482">Metalloprotease</keyword>
<feature type="transmembrane region" description="Helical" evidence="1">
    <location>
        <begin position="105"/>
        <end position="130"/>
    </location>
</feature>
<dbReference type="Proteomes" id="UP000501427">
    <property type="component" value="Chromosome"/>
</dbReference>
<evidence type="ECO:0000313" key="4">
    <source>
        <dbReference type="Proteomes" id="UP000501427"/>
    </source>
</evidence>
<accession>A0A6M4Y5F4</accession>
<feature type="transmembrane region" description="Helical" evidence="1">
    <location>
        <begin position="189"/>
        <end position="206"/>
    </location>
</feature>
<keyword evidence="1" id="KW-0812">Transmembrane</keyword>
<dbReference type="GO" id="GO:0008237">
    <property type="term" value="F:metallopeptidase activity"/>
    <property type="evidence" value="ECO:0007669"/>
    <property type="project" value="UniProtKB-KW"/>
</dbReference>
<keyword evidence="3" id="KW-0645">Protease</keyword>
<feature type="transmembrane region" description="Helical" evidence="1">
    <location>
        <begin position="212"/>
        <end position="233"/>
    </location>
</feature>
<dbReference type="EMBL" id="CP038441">
    <property type="protein sequence ID" value="QJT20467.1"/>
    <property type="molecule type" value="Genomic_DNA"/>
</dbReference>
<dbReference type="InterPro" id="IPR003675">
    <property type="entry name" value="Rce1/LyrA-like_dom"/>
</dbReference>